<sequence>MRTVYAIVVNYNNFDDTAECIDSLLNQTYPCRVVVVDNGSEREVIEKLRRKYPQVEMLELGENRGYAGGCNAGIRAVIDKADYVLISNNDVVFERDAVERMVSEMEEDETIAACQPVVKYYGDERIWSAGTRIFLGYPVLHLKNKMVEVEISFDSPFGLVGCAMLIRSSALKDVGFFDEELFMMHEETEWCIRARKKGYRLAVCKAVVRHKVSASLGLFSPHYLYYTARNWLIVARRAGKAMFFYALITEPLRVLYYLVRLKRKGDIIQYLKGVVHGILSRKGRRC</sequence>
<organism evidence="5 6">
    <name type="scientific">Archaeoglobus fulgidus</name>
    <dbReference type="NCBI Taxonomy" id="2234"/>
    <lineage>
        <taxon>Archaea</taxon>
        <taxon>Methanobacteriati</taxon>
        <taxon>Methanobacteriota</taxon>
        <taxon>Archaeoglobi</taxon>
        <taxon>Archaeoglobales</taxon>
        <taxon>Archaeoglobaceae</taxon>
        <taxon>Archaeoglobus</taxon>
    </lineage>
</organism>
<reference evidence="6" key="1">
    <citation type="journal article" date="2015" name="MBio">
        <title>Genome-Resolved Metagenomic Analysis Reveals Roles for Candidate Phyla and Other Microbial Community Members in Biogeochemical Transformations in Oil Reservoirs.</title>
        <authorList>
            <person name="Hu P."/>
            <person name="Tom L."/>
            <person name="Singh A."/>
            <person name="Thomas B.C."/>
            <person name="Baker B.J."/>
            <person name="Piceno Y.M."/>
            <person name="Andersen G.L."/>
            <person name="Banfield J.F."/>
        </authorList>
    </citation>
    <scope>NUCLEOTIDE SEQUENCE [LARGE SCALE GENOMIC DNA]</scope>
</reference>
<dbReference type="PATRIC" id="fig|2234.6.peg.1382"/>
<dbReference type="EMBL" id="LGEQ01000065">
    <property type="protein sequence ID" value="KUJ92590.1"/>
    <property type="molecule type" value="Genomic_DNA"/>
</dbReference>
<dbReference type="GO" id="GO:0016757">
    <property type="term" value="F:glycosyltransferase activity"/>
    <property type="evidence" value="ECO:0007669"/>
    <property type="project" value="UniProtKB-KW"/>
</dbReference>
<evidence type="ECO:0000256" key="2">
    <source>
        <dbReference type="ARBA" id="ARBA00022676"/>
    </source>
</evidence>
<dbReference type="CDD" id="cd04186">
    <property type="entry name" value="GT_2_like_c"/>
    <property type="match status" value="1"/>
</dbReference>
<evidence type="ECO:0000313" key="6">
    <source>
        <dbReference type="Proteomes" id="UP000054307"/>
    </source>
</evidence>
<feature type="domain" description="Glycosyltransferase 2-like" evidence="4">
    <location>
        <begin position="6"/>
        <end position="169"/>
    </location>
</feature>
<keyword evidence="3 5" id="KW-0808">Transferase</keyword>
<evidence type="ECO:0000256" key="1">
    <source>
        <dbReference type="ARBA" id="ARBA00006739"/>
    </source>
</evidence>
<dbReference type="InterPro" id="IPR029044">
    <property type="entry name" value="Nucleotide-diphossugar_trans"/>
</dbReference>
<protein>
    <submittedName>
        <fullName evidence="5">Rhamnosyl transferase (RfbQ)</fullName>
    </submittedName>
</protein>
<dbReference type="Proteomes" id="UP000054307">
    <property type="component" value="Unassembled WGS sequence"/>
</dbReference>
<dbReference type="InterPro" id="IPR001173">
    <property type="entry name" value="Glyco_trans_2-like"/>
</dbReference>
<gene>
    <name evidence="5" type="ORF">XD40_2210</name>
</gene>
<proteinExistence type="inferred from homology"/>
<dbReference type="Pfam" id="PF00535">
    <property type="entry name" value="Glycos_transf_2"/>
    <property type="match status" value="1"/>
</dbReference>
<comment type="caution">
    <text evidence="5">The sequence shown here is derived from an EMBL/GenBank/DDBJ whole genome shotgun (WGS) entry which is preliminary data.</text>
</comment>
<dbReference type="PANTHER" id="PTHR43179:SF12">
    <property type="entry name" value="GALACTOFURANOSYLTRANSFERASE GLFT2"/>
    <property type="match status" value="1"/>
</dbReference>
<comment type="similarity">
    <text evidence="1">Belongs to the glycosyltransferase 2 family.</text>
</comment>
<evidence type="ECO:0000256" key="3">
    <source>
        <dbReference type="ARBA" id="ARBA00022679"/>
    </source>
</evidence>
<dbReference type="PANTHER" id="PTHR43179">
    <property type="entry name" value="RHAMNOSYLTRANSFERASE WBBL"/>
    <property type="match status" value="1"/>
</dbReference>
<accession>A0A101DBN8</accession>
<dbReference type="Gene3D" id="3.90.550.10">
    <property type="entry name" value="Spore Coat Polysaccharide Biosynthesis Protein SpsA, Chain A"/>
    <property type="match status" value="1"/>
</dbReference>
<evidence type="ECO:0000259" key="4">
    <source>
        <dbReference type="Pfam" id="PF00535"/>
    </source>
</evidence>
<name>A0A101DBN8_ARCFL</name>
<evidence type="ECO:0000313" key="5">
    <source>
        <dbReference type="EMBL" id="KUJ92590.1"/>
    </source>
</evidence>
<dbReference type="SUPFAM" id="SSF53448">
    <property type="entry name" value="Nucleotide-diphospho-sugar transferases"/>
    <property type="match status" value="1"/>
</dbReference>
<dbReference type="OMA" id="ECDWVSG"/>
<keyword evidence="2" id="KW-0328">Glycosyltransferase</keyword>
<dbReference type="AlphaFoldDB" id="A0A101DBN8"/>